<evidence type="ECO:0000256" key="3">
    <source>
        <dbReference type="ARBA" id="ARBA00023125"/>
    </source>
</evidence>
<name>A0A1J5QS29_9ZZZZ</name>
<dbReference type="InterPro" id="IPR005119">
    <property type="entry name" value="LysR_subst-bd"/>
</dbReference>
<evidence type="ECO:0000259" key="5">
    <source>
        <dbReference type="PROSITE" id="PS50931"/>
    </source>
</evidence>
<dbReference type="GO" id="GO:0003677">
    <property type="term" value="F:DNA binding"/>
    <property type="evidence" value="ECO:0007669"/>
    <property type="project" value="UniProtKB-KW"/>
</dbReference>
<sequence length="301" mass="32983">MELRHLRAFIAVAEERNFSRAAARLHISQPPLSQQIQALEAELGVRVFERGRNGASLTAAGASLLPQARAVLEQLQRAVEQAQRAGRGETGSLAVGFAGSMPFSAVMPQLLHDFRAAWPEVELQLREQPSRAQIDDLVTRKLDVGFVRPTRHAQLAELHTRVLLREPLVAALHAQHPLADRPSIRLRELRHEPFMLYSATLGSGLREHTLALCLKAGFNPRIAQEVHEMPTLISLVSAGIGVGLVAASMRRAQMPYVRYLDLLDAGAHSDIVLAWKRDNASPALRNFLALAAPEHAATPPG</sequence>
<evidence type="ECO:0000313" key="6">
    <source>
        <dbReference type="EMBL" id="OIQ86430.1"/>
    </source>
</evidence>
<accession>A0A1J5QS29</accession>
<keyword evidence="2" id="KW-0805">Transcription regulation</keyword>
<dbReference type="InterPro" id="IPR000847">
    <property type="entry name" value="LysR_HTH_N"/>
</dbReference>
<dbReference type="PROSITE" id="PS50931">
    <property type="entry name" value="HTH_LYSR"/>
    <property type="match status" value="1"/>
</dbReference>
<dbReference type="InterPro" id="IPR036390">
    <property type="entry name" value="WH_DNA-bd_sf"/>
</dbReference>
<dbReference type="SUPFAM" id="SSF46785">
    <property type="entry name" value="Winged helix' DNA-binding domain"/>
    <property type="match status" value="1"/>
</dbReference>
<dbReference type="CDD" id="cd08414">
    <property type="entry name" value="PBP2_LTTR_aromatics_like"/>
    <property type="match status" value="1"/>
</dbReference>
<evidence type="ECO:0000256" key="1">
    <source>
        <dbReference type="ARBA" id="ARBA00009437"/>
    </source>
</evidence>
<dbReference type="AlphaFoldDB" id="A0A1J5QS29"/>
<evidence type="ECO:0000256" key="4">
    <source>
        <dbReference type="ARBA" id="ARBA00023163"/>
    </source>
</evidence>
<dbReference type="SUPFAM" id="SSF53850">
    <property type="entry name" value="Periplasmic binding protein-like II"/>
    <property type="match status" value="1"/>
</dbReference>
<comment type="caution">
    <text evidence="6">The sequence shown here is derived from an EMBL/GenBank/DDBJ whole genome shotgun (WGS) entry which is preliminary data.</text>
</comment>
<dbReference type="PRINTS" id="PR00039">
    <property type="entry name" value="HTHLYSR"/>
</dbReference>
<dbReference type="GO" id="GO:0032993">
    <property type="term" value="C:protein-DNA complex"/>
    <property type="evidence" value="ECO:0007669"/>
    <property type="project" value="TreeGrafter"/>
</dbReference>
<dbReference type="EMBL" id="MLJW01000480">
    <property type="protein sequence ID" value="OIQ86430.1"/>
    <property type="molecule type" value="Genomic_DNA"/>
</dbReference>
<dbReference type="PANTHER" id="PTHR30346">
    <property type="entry name" value="TRANSCRIPTIONAL DUAL REGULATOR HCAR-RELATED"/>
    <property type="match status" value="1"/>
</dbReference>
<reference evidence="6" key="1">
    <citation type="submission" date="2016-10" db="EMBL/GenBank/DDBJ databases">
        <title>Sequence of Gallionella enrichment culture.</title>
        <authorList>
            <person name="Poehlein A."/>
            <person name="Muehling M."/>
            <person name="Daniel R."/>
        </authorList>
    </citation>
    <scope>NUCLEOTIDE SEQUENCE</scope>
</reference>
<keyword evidence="4" id="KW-0804">Transcription</keyword>
<dbReference type="PANTHER" id="PTHR30346:SF17">
    <property type="entry name" value="LYSR FAMILY TRANSCRIPTIONAL REGULATOR"/>
    <property type="match status" value="1"/>
</dbReference>
<protein>
    <submittedName>
        <fullName evidence="6">HTH-type transcriptional regulator BenM</fullName>
    </submittedName>
</protein>
<dbReference type="Gene3D" id="3.40.190.10">
    <property type="entry name" value="Periplasmic binding protein-like II"/>
    <property type="match status" value="2"/>
</dbReference>
<feature type="domain" description="HTH lysR-type" evidence="5">
    <location>
        <begin position="1"/>
        <end position="58"/>
    </location>
</feature>
<dbReference type="FunFam" id="1.10.10.10:FF:000001">
    <property type="entry name" value="LysR family transcriptional regulator"/>
    <property type="match status" value="1"/>
</dbReference>
<keyword evidence="3" id="KW-0238">DNA-binding</keyword>
<gene>
    <name evidence="6" type="primary">benM_4</name>
    <name evidence="6" type="ORF">GALL_317180</name>
</gene>
<comment type="similarity">
    <text evidence="1">Belongs to the LysR transcriptional regulatory family.</text>
</comment>
<dbReference type="Pfam" id="PF03466">
    <property type="entry name" value="LysR_substrate"/>
    <property type="match status" value="1"/>
</dbReference>
<dbReference type="GO" id="GO:0003700">
    <property type="term" value="F:DNA-binding transcription factor activity"/>
    <property type="evidence" value="ECO:0007669"/>
    <property type="project" value="InterPro"/>
</dbReference>
<dbReference type="Pfam" id="PF00126">
    <property type="entry name" value="HTH_1"/>
    <property type="match status" value="1"/>
</dbReference>
<proteinExistence type="inferred from homology"/>
<organism evidence="6">
    <name type="scientific">mine drainage metagenome</name>
    <dbReference type="NCBI Taxonomy" id="410659"/>
    <lineage>
        <taxon>unclassified sequences</taxon>
        <taxon>metagenomes</taxon>
        <taxon>ecological metagenomes</taxon>
    </lineage>
</organism>
<evidence type="ECO:0000256" key="2">
    <source>
        <dbReference type="ARBA" id="ARBA00023015"/>
    </source>
</evidence>
<dbReference type="InterPro" id="IPR036388">
    <property type="entry name" value="WH-like_DNA-bd_sf"/>
</dbReference>
<dbReference type="Gene3D" id="1.10.10.10">
    <property type="entry name" value="Winged helix-like DNA-binding domain superfamily/Winged helix DNA-binding domain"/>
    <property type="match status" value="1"/>
</dbReference>